<comment type="caution">
    <text evidence="3">The sequence shown here is derived from an EMBL/GenBank/DDBJ whole genome shotgun (WGS) entry which is preliminary data.</text>
</comment>
<feature type="transmembrane region" description="Helical" evidence="2">
    <location>
        <begin position="52"/>
        <end position="72"/>
    </location>
</feature>
<sequence length="402" mass="44912">MFEIFHDINWVLIGALIIVSALVSWAGDIIGMKLGKKRITFLKLRPRYTSRIISVFTGVGIALATIFTLSVASEQVRTALFSMQVIQRQLLSTREELKKNEETIGRMEIDLFQSRGDLSEKEEELRSVERQLEEGTKNLAETRAKLSAMTAMRDKTRAEQAVLQKENEKLLSESKKLEASIGSLKKEAEALKSGLQRLREGRIAAFSDEILAQAVITGTPITEAQVGEYIERLRREARALLAYRFGIRDAERIMLPEVTEDSIIAVRSILTRNPGRWLMRLTALGNAVAGEAVSAQIETHRSSLVYSEGKTLYTHTFEPGTPRQEIEETVFRALRSLNQKAAGDGVMRDPLTGNVGSTDTGEFIAVLDSIEQTKEALSLEIVTERDIYSEGPLRVKCTLKKP</sequence>
<keyword evidence="2" id="KW-0812">Transmembrane</keyword>
<gene>
    <name evidence="3" type="ORF">EH55_03285</name>
</gene>
<evidence type="ECO:0000313" key="4">
    <source>
        <dbReference type="Proteomes" id="UP000027665"/>
    </source>
</evidence>
<feature type="coiled-coil region" evidence="1">
    <location>
        <begin position="83"/>
        <end position="187"/>
    </location>
</feature>
<reference evidence="3 4" key="1">
    <citation type="submission" date="2014-04" db="EMBL/GenBank/DDBJ databases">
        <title>Draft Genome Sequence of Synergistes jonesii.</title>
        <authorList>
            <person name="Coil D.A."/>
            <person name="Eisen J.A."/>
            <person name="Holland-Moritz H.E."/>
        </authorList>
    </citation>
    <scope>NUCLEOTIDE SEQUENCE [LARGE SCALE GENOMIC DNA]</scope>
    <source>
        <strain evidence="3 4">78-1</strain>
    </source>
</reference>
<evidence type="ECO:0000256" key="2">
    <source>
        <dbReference type="SAM" id="Phobius"/>
    </source>
</evidence>
<dbReference type="GeneID" id="90983372"/>
<name>A0A073IQ66_9BACT</name>
<evidence type="ECO:0000256" key="1">
    <source>
        <dbReference type="SAM" id="Coils"/>
    </source>
</evidence>
<feature type="transmembrane region" description="Helical" evidence="2">
    <location>
        <begin position="12"/>
        <end position="31"/>
    </location>
</feature>
<dbReference type="Gene3D" id="1.10.287.1490">
    <property type="match status" value="1"/>
</dbReference>
<accession>A0A073IQ66</accession>
<keyword evidence="2" id="KW-1133">Transmembrane helix</keyword>
<dbReference type="Pfam" id="PF11283">
    <property type="entry name" value="DUF3084"/>
    <property type="match status" value="1"/>
</dbReference>
<dbReference type="RefSeq" id="WP_037975597.1">
    <property type="nucleotide sequence ID" value="NZ_JMKI01000026.1"/>
</dbReference>
<dbReference type="EMBL" id="JMKI01000026">
    <property type="protein sequence ID" value="KEJ92498.1"/>
    <property type="molecule type" value="Genomic_DNA"/>
</dbReference>
<dbReference type="eggNOG" id="COG4372">
    <property type="taxonomic scope" value="Bacteria"/>
</dbReference>
<organism evidence="3 4">
    <name type="scientific">Synergistes jonesii</name>
    <dbReference type="NCBI Taxonomy" id="2754"/>
    <lineage>
        <taxon>Bacteria</taxon>
        <taxon>Thermotogati</taxon>
        <taxon>Synergistota</taxon>
        <taxon>Synergistia</taxon>
        <taxon>Synergistales</taxon>
        <taxon>Synergistaceae</taxon>
        <taxon>Synergistes</taxon>
    </lineage>
</organism>
<protein>
    <recommendedName>
        <fullName evidence="5">DUF3084 domain-containing protein</fullName>
    </recommendedName>
</protein>
<proteinExistence type="predicted"/>
<keyword evidence="4" id="KW-1185">Reference proteome</keyword>
<dbReference type="AlphaFoldDB" id="A0A073IQ66"/>
<evidence type="ECO:0008006" key="5">
    <source>
        <dbReference type="Google" id="ProtNLM"/>
    </source>
</evidence>
<evidence type="ECO:0000313" key="3">
    <source>
        <dbReference type="EMBL" id="KEJ92498.1"/>
    </source>
</evidence>
<dbReference type="STRING" id="2754.EH55_03285"/>
<dbReference type="InterPro" id="IPR021435">
    <property type="entry name" value="DUF3084"/>
</dbReference>
<keyword evidence="2" id="KW-0472">Membrane</keyword>
<keyword evidence="1" id="KW-0175">Coiled coil</keyword>
<dbReference type="Proteomes" id="UP000027665">
    <property type="component" value="Unassembled WGS sequence"/>
</dbReference>
<dbReference type="OrthoDB" id="9812848at2"/>